<gene>
    <name evidence="2" type="ORF">D0859_05335</name>
</gene>
<evidence type="ECO:0000256" key="1">
    <source>
        <dbReference type="SAM" id="MobiDB-lite"/>
    </source>
</evidence>
<accession>A0A3M7IYK2</accession>
<dbReference type="AlphaFoldDB" id="A0A3M7IYK2"/>
<evidence type="ECO:0000313" key="3">
    <source>
        <dbReference type="Proteomes" id="UP000281677"/>
    </source>
</evidence>
<feature type="region of interest" description="Disordered" evidence="1">
    <location>
        <begin position="1"/>
        <end position="35"/>
    </location>
</feature>
<feature type="region of interest" description="Disordered" evidence="1">
    <location>
        <begin position="78"/>
        <end position="102"/>
    </location>
</feature>
<sequence>MIASMQPTSLATTSDLVSPVPLRSASRHMKSQMRGSQTVGILAMLPFCTMTRPTNNTLASSRLRQDCIGLYLSDRGEDSREIGIHSKPTTRSKKRQPSMSDG</sequence>
<evidence type="ECO:0000313" key="2">
    <source>
        <dbReference type="EMBL" id="RMZ30574.1"/>
    </source>
</evidence>
<proteinExistence type="predicted"/>
<protein>
    <submittedName>
        <fullName evidence="2">Uncharacterized protein</fullName>
    </submittedName>
</protein>
<dbReference type="Proteomes" id="UP000281677">
    <property type="component" value="Unassembled WGS sequence"/>
</dbReference>
<comment type="caution">
    <text evidence="2">The sequence shown here is derived from an EMBL/GenBank/DDBJ whole genome shotgun (WGS) entry which is preliminary data.</text>
</comment>
<organism evidence="2 3">
    <name type="scientific">Hortaea werneckii</name>
    <name type="common">Black yeast</name>
    <name type="synonym">Cladosporium werneckii</name>
    <dbReference type="NCBI Taxonomy" id="91943"/>
    <lineage>
        <taxon>Eukaryota</taxon>
        <taxon>Fungi</taxon>
        <taxon>Dikarya</taxon>
        <taxon>Ascomycota</taxon>
        <taxon>Pezizomycotina</taxon>
        <taxon>Dothideomycetes</taxon>
        <taxon>Dothideomycetidae</taxon>
        <taxon>Mycosphaerellales</taxon>
        <taxon>Teratosphaeriaceae</taxon>
        <taxon>Hortaea</taxon>
    </lineage>
</organism>
<dbReference type="EMBL" id="QWIT01000126">
    <property type="protein sequence ID" value="RMZ30574.1"/>
    <property type="molecule type" value="Genomic_DNA"/>
</dbReference>
<reference evidence="2 3" key="1">
    <citation type="journal article" date="2018" name="BMC Genomics">
        <title>Genomic evidence for intraspecific hybridization in a clonal and extremely halotolerant yeast.</title>
        <authorList>
            <person name="Gostincar C."/>
            <person name="Stajich J.E."/>
            <person name="Zupancic J."/>
            <person name="Zalar P."/>
            <person name="Gunde-Cimerman N."/>
        </authorList>
    </citation>
    <scope>NUCLEOTIDE SEQUENCE [LARGE SCALE GENOMIC DNA]</scope>
    <source>
        <strain evidence="2 3">EXF-120</strain>
    </source>
</reference>
<feature type="compositionally biased region" description="Polar residues" evidence="1">
    <location>
        <begin position="1"/>
        <end position="16"/>
    </location>
</feature>
<name>A0A3M7IYK2_HORWE</name>